<dbReference type="GeneID" id="87631939"/>
<dbReference type="RefSeq" id="WP_176143729.1">
    <property type="nucleotide sequence ID" value="NZ_CP054926.1"/>
</dbReference>
<dbReference type="Proteomes" id="UP000509345">
    <property type="component" value="Chromosome"/>
</dbReference>
<reference evidence="1 2" key="1">
    <citation type="submission" date="2020-06" db="EMBL/GenBank/DDBJ databases">
        <title>Genome mining for natural products.</title>
        <authorList>
            <person name="Zhang B."/>
            <person name="Shi J."/>
            <person name="Ge H."/>
        </authorList>
    </citation>
    <scope>NUCLEOTIDE SEQUENCE [LARGE SCALE GENOMIC DNA]</scope>
    <source>
        <strain evidence="1 2">NA06532</strain>
    </source>
</reference>
<proteinExistence type="predicted"/>
<dbReference type="EMBL" id="CP054926">
    <property type="protein sequence ID" value="QKW43218.1"/>
    <property type="molecule type" value="Genomic_DNA"/>
</dbReference>
<organism evidence="1 2">
    <name type="scientific">Streptomyces microflavus</name>
    <name type="common">Streptomyces lipmanii</name>
    <dbReference type="NCBI Taxonomy" id="1919"/>
    <lineage>
        <taxon>Bacteria</taxon>
        <taxon>Bacillati</taxon>
        <taxon>Actinomycetota</taxon>
        <taxon>Actinomycetes</taxon>
        <taxon>Kitasatosporales</taxon>
        <taxon>Streptomycetaceae</taxon>
        <taxon>Streptomyces</taxon>
    </lineage>
</organism>
<name>A0A7H8MLW3_STRMI</name>
<sequence>MTLPSWQDKKFGTMKAAALWLLTVVGEGNVFTKEDVKNAFPGISQADRRVRDLRDYGWQIDTHREDSQLDQNEQRFVAQGQPVWEPGKATKNSSSLTETQRRKILSADGNRCRSCGITPGGVYAGSFDAAQIDIARRKVKQPDGSSKIQLVAECNRCRVGGRGLEADPDAVIDGVSKLSGLQHQMLKDWVAADQREFGEVERLWADFLTLPAESRDKVRQALGLPPA</sequence>
<accession>A0A7H8MLW3</accession>
<evidence type="ECO:0000313" key="2">
    <source>
        <dbReference type="Proteomes" id="UP000509345"/>
    </source>
</evidence>
<protein>
    <recommendedName>
        <fullName evidence="3">HNH endonuclease</fullName>
    </recommendedName>
</protein>
<gene>
    <name evidence="1" type="ORF">HUT09_11985</name>
</gene>
<evidence type="ECO:0000313" key="1">
    <source>
        <dbReference type="EMBL" id="QKW43218.1"/>
    </source>
</evidence>
<evidence type="ECO:0008006" key="3">
    <source>
        <dbReference type="Google" id="ProtNLM"/>
    </source>
</evidence>
<dbReference type="AlphaFoldDB" id="A0A7H8MLW3"/>